<dbReference type="GO" id="GO:0009103">
    <property type="term" value="P:lipopolysaccharide biosynthetic process"/>
    <property type="evidence" value="ECO:0007669"/>
    <property type="project" value="TreeGrafter"/>
</dbReference>
<feature type="transmembrane region" description="Helical" evidence="8">
    <location>
        <begin position="140"/>
        <end position="161"/>
    </location>
</feature>
<feature type="transmembrane region" description="Helical" evidence="8">
    <location>
        <begin position="309"/>
        <end position="327"/>
    </location>
</feature>
<evidence type="ECO:0000256" key="2">
    <source>
        <dbReference type="ARBA" id="ARBA00022475"/>
    </source>
</evidence>
<feature type="transmembrane region" description="Helical" evidence="8">
    <location>
        <begin position="401"/>
        <end position="419"/>
    </location>
</feature>
<name>A0A857JI76_9ALTE</name>
<dbReference type="KEGG" id="pmes:FX988_01565"/>
<evidence type="ECO:0000256" key="5">
    <source>
        <dbReference type="ARBA" id="ARBA00022692"/>
    </source>
</evidence>
<feature type="transmembrane region" description="Helical" evidence="8">
    <location>
        <begin position="274"/>
        <end position="297"/>
    </location>
</feature>
<sequence>MNINDKDQLYWYGRIALLLVASVLIFIGLGYRDPWPADEPRFAQVAKEMVETGQWFFPTRGAEYYPDKPPIFMWAIAFFLYLTGSIKVAFLLPSALASLLTIYLVYDLGKRFWGRSEALIAGGLLLFSLQFLLQAKTAQIDAMVTCWITLGCYGLLRFLLLERRWRWYYMAFFFMGIGVITKGVGFLPVLLLLPYYFYQKKCAIDNSMTAKPYDVWRWLAGPLFMFVAIALWLLPMLVQVELSQDPALFQYRDNILFRQTVTRYADSWHHIKPFWYYIIEVIPLFWLPISLALPWLVPKWYRAIKSGEGRILLPAVWVVLVMLFFSISPGKRGVYILPALPMLCLISAPYIQQLILHTKLARLVWAVVVLLSAIFIATGLGGLAEVPFLVKFETKFGISPWSFFFVIGLLGMASSAFSARKSCWKAWPLFIALLMVGYSTWGYILLDDVKTPKNVFRNIQKIVQEQDVTIALVNFSEQFILFSPYSVIHFGYHTDTQAQLDAAYLWLADGNNKRYVLVDAKDVSSGCFDLSKAQPVGYAHRANWLLISSDAKKANCAIAPLHTELKPYYYPLNTHNSE</sequence>
<dbReference type="AlphaFoldDB" id="A0A857JI76"/>
<evidence type="ECO:0000313" key="11">
    <source>
        <dbReference type="Proteomes" id="UP000464524"/>
    </source>
</evidence>
<organism evidence="10 11">
    <name type="scientific">Paraglaciecola mesophila</name>
    <dbReference type="NCBI Taxonomy" id="197222"/>
    <lineage>
        <taxon>Bacteria</taxon>
        <taxon>Pseudomonadati</taxon>
        <taxon>Pseudomonadota</taxon>
        <taxon>Gammaproteobacteria</taxon>
        <taxon>Alteromonadales</taxon>
        <taxon>Alteromonadaceae</taxon>
        <taxon>Paraglaciecola</taxon>
    </lineage>
</organism>
<feature type="transmembrane region" description="Helical" evidence="8">
    <location>
        <begin position="12"/>
        <end position="31"/>
    </location>
</feature>
<keyword evidence="7 8" id="KW-0472">Membrane</keyword>
<keyword evidence="11" id="KW-1185">Reference proteome</keyword>
<keyword evidence="4 10" id="KW-0808">Transferase</keyword>
<feature type="transmembrane region" description="Helical" evidence="8">
    <location>
        <begin position="426"/>
        <end position="446"/>
    </location>
</feature>
<evidence type="ECO:0000256" key="4">
    <source>
        <dbReference type="ARBA" id="ARBA00022679"/>
    </source>
</evidence>
<feature type="transmembrane region" description="Helical" evidence="8">
    <location>
        <begin position="218"/>
        <end position="238"/>
    </location>
</feature>
<evidence type="ECO:0000256" key="3">
    <source>
        <dbReference type="ARBA" id="ARBA00022676"/>
    </source>
</evidence>
<dbReference type="InterPro" id="IPR038731">
    <property type="entry name" value="RgtA/B/C-like"/>
</dbReference>
<evidence type="ECO:0000256" key="7">
    <source>
        <dbReference type="ARBA" id="ARBA00023136"/>
    </source>
</evidence>
<keyword evidence="6 8" id="KW-1133">Transmembrane helix</keyword>
<dbReference type="OrthoDB" id="9775035at2"/>
<feature type="transmembrane region" description="Helical" evidence="8">
    <location>
        <begin position="78"/>
        <end position="106"/>
    </location>
</feature>
<dbReference type="GO" id="GO:0005886">
    <property type="term" value="C:plasma membrane"/>
    <property type="evidence" value="ECO:0007669"/>
    <property type="project" value="UniProtKB-SubCell"/>
</dbReference>
<evidence type="ECO:0000259" key="9">
    <source>
        <dbReference type="Pfam" id="PF13231"/>
    </source>
</evidence>
<evidence type="ECO:0000256" key="1">
    <source>
        <dbReference type="ARBA" id="ARBA00004651"/>
    </source>
</evidence>
<dbReference type="PANTHER" id="PTHR33908:SF3">
    <property type="entry name" value="UNDECAPRENYL PHOSPHATE-ALPHA-4-AMINO-4-DEOXY-L-ARABINOSE ARABINOSYL TRANSFERASE"/>
    <property type="match status" value="1"/>
</dbReference>
<feature type="domain" description="Glycosyltransferase RgtA/B/C/D-like" evidence="9">
    <location>
        <begin position="67"/>
        <end position="199"/>
    </location>
</feature>
<reference evidence="10 11" key="1">
    <citation type="submission" date="2019-12" db="EMBL/GenBank/DDBJ databases">
        <title>Genome sequencing and assembly of endphytes of Porphyra tenera.</title>
        <authorList>
            <person name="Park J.M."/>
            <person name="Shin R."/>
            <person name="Jo S.H."/>
        </authorList>
    </citation>
    <scope>NUCLEOTIDE SEQUENCE [LARGE SCALE GENOMIC DNA]</scope>
    <source>
        <strain evidence="10 11">GPM4</strain>
    </source>
</reference>
<dbReference type="GO" id="GO:0103015">
    <property type="term" value="F:4-amino-4-deoxy-L-arabinose transferase activity"/>
    <property type="evidence" value="ECO:0007669"/>
    <property type="project" value="UniProtKB-EC"/>
</dbReference>
<dbReference type="Proteomes" id="UP000464524">
    <property type="component" value="Chromosome"/>
</dbReference>
<feature type="transmembrane region" description="Helical" evidence="8">
    <location>
        <begin position="333"/>
        <end position="351"/>
    </location>
</feature>
<accession>A0A857JI76</accession>
<dbReference type="Pfam" id="PF13231">
    <property type="entry name" value="PMT_2"/>
    <property type="match status" value="1"/>
</dbReference>
<keyword evidence="5 8" id="KW-0812">Transmembrane</keyword>
<gene>
    <name evidence="10" type="ORF">FX988_01565</name>
</gene>
<proteinExistence type="predicted"/>
<protein>
    <submittedName>
        <fullName evidence="10">Undecaprenyl phosphate-alpha-4-amino-4-deoxy-L-arabinose arabinosyl transferase</fullName>
        <ecNumber evidence="10">2.4.2.43</ecNumber>
    </submittedName>
</protein>
<evidence type="ECO:0000313" key="10">
    <source>
        <dbReference type="EMBL" id="QHJ11336.1"/>
    </source>
</evidence>
<comment type="subcellular location">
    <subcellularLocation>
        <location evidence="1">Cell membrane</location>
        <topology evidence="1">Multi-pass membrane protein</topology>
    </subcellularLocation>
</comment>
<dbReference type="EMBL" id="CP047656">
    <property type="protein sequence ID" value="QHJ11336.1"/>
    <property type="molecule type" value="Genomic_DNA"/>
</dbReference>
<dbReference type="GO" id="GO:0010041">
    <property type="term" value="P:response to iron(III) ion"/>
    <property type="evidence" value="ECO:0007669"/>
    <property type="project" value="TreeGrafter"/>
</dbReference>
<feature type="transmembrane region" description="Helical" evidence="8">
    <location>
        <begin position="167"/>
        <end position="197"/>
    </location>
</feature>
<keyword evidence="3 10" id="KW-0328">Glycosyltransferase</keyword>
<dbReference type="EC" id="2.4.2.43" evidence="10"/>
<dbReference type="PANTHER" id="PTHR33908">
    <property type="entry name" value="MANNOSYLTRANSFERASE YKCB-RELATED"/>
    <property type="match status" value="1"/>
</dbReference>
<evidence type="ECO:0000256" key="6">
    <source>
        <dbReference type="ARBA" id="ARBA00022989"/>
    </source>
</evidence>
<keyword evidence="2" id="KW-1003">Cell membrane</keyword>
<dbReference type="RefSeq" id="WP_160179094.1">
    <property type="nucleotide sequence ID" value="NZ_CP047656.1"/>
</dbReference>
<feature type="transmembrane region" description="Helical" evidence="8">
    <location>
        <begin position="363"/>
        <end position="381"/>
    </location>
</feature>
<evidence type="ECO:0000256" key="8">
    <source>
        <dbReference type="SAM" id="Phobius"/>
    </source>
</evidence>
<dbReference type="InterPro" id="IPR050297">
    <property type="entry name" value="LipidA_mod_glycosyltrf_83"/>
</dbReference>